<dbReference type="Proteomes" id="UP000664495">
    <property type="component" value="Unassembled WGS sequence"/>
</dbReference>
<keyword evidence="12" id="KW-1185">Reference proteome</keyword>
<dbReference type="PROSITE" id="PS51105">
    <property type="entry name" value="PTS_EIIC_TYPE_3"/>
    <property type="match status" value="1"/>
</dbReference>
<organism evidence="11 12">
    <name type="scientific">Candidatus Enterococcus murrayae</name>
    <dbReference type="NCBI Taxonomy" id="2815321"/>
    <lineage>
        <taxon>Bacteria</taxon>
        <taxon>Bacillati</taxon>
        <taxon>Bacillota</taxon>
        <taxon>Bacilli</taxon>
        <taxon>Lactobacillales</taxon>
        <taxon>Enterococcaceae</taxon>
        <taxon>Enterococcus</taxon>
    </lineage>
</organism>
<gene>
    <name evidence="11" type="ORF">JZO85_04880</name>
</gene>
<feature type="transmembrane region" description="Helical" evidence="9">
    <location>
        <begin position="31"/>
        <end position="54"/>
    </location>
</feature>
<feature type="transmembrane region" description="Helical" evidence="9">
    <location>
        <begin position="101"/>
        <end position="119"/>
    </location>
</feature>
<evidence type="ECO:0000256" key="7">
    <source>
        <dbReference type="ARBA" id="ARBA00023136"/>
    </source>
</evidence>
<keyword evidence="3 8" id="KW-1003">Cell membrane</keyword>
<comment type="caution">
    <text evidence="11">The sequence shown here is derived from an EMBL/GenBank/DDBJ whole genome shotgun (WGS) entry which is preliminary data.</text>
</comment>
<feature type="domain" description="PTS EIIC type-3" evidence="10">
    <location>
        <begin position="8"/>
        <end position="413"/>
    </location>
</feature>
<dbReference type="Pfam" id="PF02378">
    <property type="entry name" value="PTS_EIIC"/>
    <property type="match status" value="1"/>
</dbReference>
<dbReference type="PANTHER" id="PTHR33989">
    <property type="match status" value="1"/>
</dbReference>
<feature type="transmembrane region" description="Helical" evidence="9">
    <location>
        <begin position="287"/>
        <end position="307"/>
    </location>
</feature>
<dbReference type="RefSeq" id="WP_207107407.1">
    <property type="nucleotide sequence ID" value="NZ_JAFLVR010000011.1"/>
</dbReference>
<dbReference type="PANTHER" id="PTHR33989:SF4">
    <property type="entry name" value="PTS SYSTEM N,N'-DIACETYLCHITOBIOSE-SPECIFIC EIIC COMPONENT"/>
    <property type="match status" value="1"/>
</dbReference>
<keyword evidence="2 8" id="KW-0813">Transport</keyword>
<dbReference type="InterPro" id="IPR051088">
    <property type="entry name" value="PTS_Sugar-EIIC/EIIB"/>
</dbReference>
<feature type="transmembrane region" description="Helical" evidence="9">
    <location>
        <begin position="220"/>
        <end position="242"/>
    </location>
</feature>
<name>A0ABS3HG69_9ENTE</name>
<keyword evidence="5 9" id="KW-0812">Transmembrane</keyword>
<keyword evidence="6 9" id="KW-1133">Transmembrane helix</keyword>
<feature type="transmembrane region" description="Helical" evidence="9">
    <location>
        <begin position="344"/>
        <end position="363"/>
    </location>
</feature>
<feature type="transmembrane region" description="Helical" evidence="9">
    <location>
        <begin position="180"/>
        <end position="200"/>
    </location>
</feature>
<dbReference type="EMBL" id="JAFLVR010000011">
    <property type="protein sequence ID" value="MBO0451593.1"/>
    <property type="molecule type" value="Genomic_DNA"/>
</dbReference>
<reference evidence="11 12" key="1">
    <citation type="submission" date="2021-03" db="EMBL/GenBank/DDBJ databases">
        <title>Enterococcal diversity collection.</title>
        <authorList>
            <person name="Gilmore M.S."/>
            <person name="Schwartzman J."/>
            <person name="Van Tyne D."/>
            <person name="Martin M."/>
            <person name="Earl A.M."/>
            <person name="Manson A.L."/>
            <person name="Straub T."/>
            <person name="Salamzade R."/>
            <person name="Saavedra J."/>
            <person name="Lebreton F."/>
            <person name="Prichula J."/>
            <person name="Schaufler K."/>
            <person name="Gaca A."/>
            <person name="Sgardioli B."/>
            <person name="Wagenaar J."/>
            <person name="Strong T."/>
        </authorList>
    </citation>
    <scope>NUCLEOTIDE SEQUENCE [LARGE SCALE GENOMIC DNA]</scope>
    <source>
        <strain evidence="11 12">MJM16</strain>
    </source>
</reference>
<feature type="transmembrane region" description="Helical" evidence="9">
    <location>
        <begin position="139"/>
        <end position="159"/>
    </location>
</feature>
<feature type="transmembrane region" description="Helical" evidence="9">
    <location>
        <begin position="74"/>
        <end position="94"/>
    </location>
</feature>
<feature type="transmembrane region" description="Helical" evidence="9">
    <location>
        <begin position="370"/>
        <end position="390"/>
    </location>
</feature>
<keyword evidence="7 8" id="KW-0472">Membrane</keyword>
<proteinExistence type="predicted"/>
<dbReference type="InterPro" id="IPR003352">
    <property type="entry name" value="PTS_EIIC"/>
</dbReference>
<evidence type="ECO:0000256" key="1">
    <source>
        <dbReference type="ARBA" id="ARBA00004651"/>
    </source>
</evidence>
<dbReference type="InterPro" id="IPR004796">
    <property type="entry name" value="PTS_IIC_cello"/>
</dbReference>
<sequence>MKKLTALLEKYLLPFADIFSKNRYLVAIKDAFLISLPFTIFSSMFTAIANIPFLPNIFGEKAITQFQAFVSPTFSLTMGVISFIVAAGIGYSLSNHYKVNPIYGAIVSLVSFIMITPMTTATEAGEEVLNVLPLSEVGAVGMFAAIIMSILATEIYRYAIQHNWTIKMPSSVPKLVSDSFFSFIPIAVALIAAFAIRMIFEATPFETVNNLIYQVLQKPLTSLGTSLPATIIVGILVNLFWFFGLHGHVIVGSVMVPIWNAQSFDNLTAFQAGKDLPHLVTGQFTDFFVLNGGYLSIPVLISLLFLFKKRTDWNDLGKIALAPGIFGVYEPLIFGLPIMLNPIMFIPLVATPIITTTLSYLAMNLGLVPFTTGVALPYTMPLIVSGAIVTNSIRGAILQIVLLIILTFMWYVFLKVLDNQNRLEREQTVHD</sequence>
<evidence type="ECO:0000256" key="6">
    <source>
        <dbReference type="ARBA" id="ARBA00022989"/>
    </source>
</evidence>
<evidence type="ECO:0000256" key="5">
    <source>
        <dbReference type="ARBA" id="ARBA00022692"/>
    </source>
</evidence>
<evidence type="ECO:0000256" key="8">
    <source>
        <dbReference type="PIRNR" id="PIRNR006351"/>
    </source>
</evidence>
<keyword evidence="4 8" id="KW-0762">Sugar transport</keyword>
<dbReference type="NCBIfam" id="TIGR00410">
    <property type="entry name" value="lacE"/>
    <property type="match status" value="1"/>
</dbReference>
<evidence type="ECO:0000256" key="9">
    <source>
        <dbReference type="SAM" id="Phobius"/>
    </source>
</evidence>
<comment type="function">
    <text evidence="8">The phosphoenolpyruvate-dependent sugar phosphotransferase system (PTS), a major carbohydrate active -transport system, catalyzes the phosphorylation of incoming sugar substrates concomitant with their translocation across the cell membrane.</text>
</comment>
<evidence type="ECO:0000313" key="12">
    <source>
        <dbReference type="Proteomes" id="UP000664495"/>
    </source>
</evidence>
<evidence type="ECO:0000259" key="10">
    <source>
        <dbReference type="PROSITE" id="PS51105"/>
    </source>
</evidence>
<feature type="transmembrane region" description="Helical" evidence="9">
    <location>
        <begin position="249"/>
        <end position="267"/>
    </location>
</feature>
<feature type="transmembrane region" description="Helical" evidence="9">
    <location>
        <begin position="396"/>
        <end position="417"/>
    </location>
</feature>
<comment type="subcellular location">
    <subcellularLocation>
        <location evidence="1">Cell membrane</location>
        <topology evidence="1">Multi-pass membrane protein</topology>
    </subcellularLocation>
</comment>
<evidence type="ECO:0000256" key="2">
    <source>
        <dbReference type="ARBA" id="ARBA00022448"/>
    </source>
</evidence>
<evidence type="ECO:0000256" key="4">
    <source>
        <dbReference type="ARBA" id="ARBA00022597"/>
    </source>
</evidence>
<dbReference type="PIRSF" id="PIRSF006351">
    <property type="entry name" value="PTS_EIIC-Cellobiose"/>
    <property type="match status" value="1"/>
</dbReference>
<protein>
    <recommendedName>
        <fullName evidence="8">Permease IIC component</fullName>
    </recommendedName>
</protein>
<feature type="transmembrane region" description="Helical" evidence="9">
    <location>
        <begin position="319"/>
        <end position="338"/>
    </location>
</feature>
<evidence type="ECO:0000313" key="11">
    <source>
        <dbReference type="EMBL" id="MBO0451593.1"/>
    </source>
</evidence>
<dbReference type="InterPro" id="IPR004501">
    <property type="entry name" value="PTS_EIIC_3"/>
</dbReference>
<accession>A0ABS3HG69</accession>
<evidence type="ECO:0000256" key="3">
    <source>
        <dbReference type="ARBA" id="ARBA00022475"/>
    </source>
</evidence>